<gene>
    <name evidence="10" type="ORF">CYMTET_46669</name>
</gene>
<dbReference type="GO" id="GO:0005794">
    <property type="term" value="C:Golgi apparatus"/>
    <property type="evidence" value="ECO:0007669"/>
    <property type="project" value="TreeGrafter"/>
</dbReference>
<comment type="caution">
    <text evidence="10">The sequence shown here is derived from an EMBL/GenBank/DDBJ whole genome shotgun (WGS) entry which is preliminary data.</text>
</comment>
<keyword evidence="7" id="KW-1208">Phospholipid metabolism</keyword>
<proteinExistence type="inferred from homology"/>
<feature type="transmembrane region" description="Helical" evidence="9">
    <location>
        <begin position="140"/>
        <end position="165"/>
    </location>
</feature>
<dbReference type="Gene3D" id="1.20.120.1760">
    <property type="match status" value="1"/>
</dbReference>
<dbReference type="PROSITE" id="PS00379">
    <property type="entry name" value="CDP_ALCOHOL_P_TRANSF"/>
    <property type="match status" value="1"/>
</dbReference>
<dbReference type="InterPro" id="IPR000462">
    <property type="entry name" value="CDP-OH_P_trans"/>
</dbReference>
<dbReference type="InterPro" id="IPR048254">
    <property type="entry name" value="CDP_ALCOHOL_P_TRANSF_CS"/>
</dbReference>
<evidence type="ECO:0008006" key="12">
    <source>
        <dbReference type="Google" id="ProtNLM"/>
    </source>
</evidence>
<sequence length="196" mass="22247">MGLDFELKQLLYVPNIIDYARLLFLWISLQPGYNFAVWYAGSYLLDAFDGIAARQLNQCSKLGYYLDMVIDRISSCICLHVAAEAMINLGPQYAWTAPIFYALLVFVEVIAHGVVTYYAEVKGVHQKLMGHEYKVVQLYLGNKGVLFLACAGFEAFNISLIMGWYHLALLAAPWMIFRAFANLLRLWACLNLPKSE</sequence>
<feature type="transmembrane region" description="Helical" evidence="9">
    <location>
        <begin position="99"/>
        <end position="119"/>
    </location>
</feature>
<evidence type="ECO:0000256" key="6">
    <source>
        <dbReference type="ARBA" id="ARBA00023136"/>
    </source>
</evidence>
<dbReference type="PANTHER" id="PTHR15362:SF4">
    <property type="entry name" value="CDP-DIACYLGLYCEROL--INOSITOL 3-PHOSPHATIDYLTRANSFERASE"/>
    <property type="match status" value="1"/>
</dbReference>
<keyword evidence="4 9" id="KW-1133">Transmembrane helix</keyword>
<dbReference type="Pfam" id="PF01066">
    <property type="entry name" value="CDP-OH_P_transf"/>
    <property type="match status" value="1"/>
</dbReference>
<feature type="transmembrane region" description="Helical" evidence="9">
    <location>
        <begin position="171"/>
        <end position="190"/>
    </location>
</feature>
<evidence type="ECO:0000313" key="11">
    <source>
        <dbReference type="Proteomes" id="UP001190700"/>
    </source>
</evidence>
<evidence type="ECO:0000256" key="1">
    <source>
        <dbReference type="ARBA" id="ARBA00004141"/>
    </source>
</evidence>
<dbReference type="GO" id="GO:0003881">
    <property type="term" value="F:CDP-diacylglycerol-inositol 3-phosphatidyltransferase activity"/>
    <property type="evidence" value="ECO:0007669"/>
    <property type="project" value="TreeGrafter"/>
</dbReference>
<organism evidence="10 11">
    <name type="scientific">Cymbomonas tetramitiformis</name>
    <dbReference type="NCBI Taxonomy" id="36881"/>
    <lineage>
        <taxon>Eukaryota</taxon>
        <taxon>Viridiplantae</taxon>
        <taxon>Chlorophyta</taxon>
        <taxon>Pyramimonadophyceae</taxon>
        <taxon>Pyramimonadales</taxon>
        <taxon>Pyramimonadaceae</taxon>
        <taxon>Cymbomonas</taxon>
    </lineage>
</organism>
<evidence type="ECO:0000313" key="10">
    <source>
        <dbReference type="EMBL" id="KAK3243693.1"/>
    </source>
</evidence>
<keyword evidence="3 9" id="KW-0812">Transmembrane</keyword>
<evidence type="ECO:0000256" key="4">
    <source>
        <dbReference type="ARBA" id="ARBA00022989"/>
    </source>
</evidence>
<dbReference type="GO" id="GO:0016020">
    <property type="term" value="C:membrane"/>
    <property type="evidence" value="ECO:0007669"/>
    <property type="project" value="UniProtKB-SubCell"/>
</dbReference>
<evidence type="ECO:0000256" key="2">
    <source>
        <dbReference type="ARBA" id="ARBA00022679"/>
    </source>
</evidence>
<evidence type="ECO:0000256" key="9">
    <source>
        <dbReference type="SAM" id="Phobius"/>
    </source>
</evidence>
<reference evidence="10 11" key="1">
    <citation type="journal article" date="2015" name="Genome Biol. Evol.">
        <title>Comparative Genomics of a Bacterivorous Green Alga Reveals Evolutionary Causalities and Consequences of Phago-Mixotrophic Mode of Nutrition.</title>
        <authorList>
            <person name="Burns J.A."/>
            <person name="Paasch A."/>
            <person name="Narechania A."/>
            <person name="Kim E."/>
        </authorList>
    </citation>
    <scope>NUCLEOTIDE SEQUENCE [LARGE SCALE GENOMIC DNA]</scope>
    <source>
        <strain evidence="10 11">PLY_AMNH</strain>
    </source>
</reference>
<dbReference type="InterPro" id="IPR043130">
    <property type="entry name" value="CDP-OH_PTrfase_TM_dom"/>
</dbReference>
<comment type="subcellular location">
    <subcellularLocation>
        <location evidence="1">Membrane</location>
        <topology evidence="1">Multi-pass membrane protein</topology>
    </subcellularLocation>
</comment>
<evidence type="ECO:0000256" key="5">
    <source>
        <dbReference type="ARBA" id="ARBA00023098"/>
    </source>
</evidence>
<dbReference type="Proteomes" id="UP001190700">
    <property type="component" value="Unassembled WGS sequence"/>
</dbReference>
<name>A0AAE0BWY0_9CHLO</name>
<keyword evidence="11" id="KW-1185">Reference proteome</keyword>
<keyword evidence="6 9" id="KW-0472">Membrane</keyword>
<dbReference type="GO" id="GO:0006661">
    <property type="term" value="P:phosphatidylinositol biosynthetic process"/>
    <property type="evidence" value="ECO:0007669"/>
    <property type="project" value="TreeGrafter"/>
</dbReference>
<keyword evidence="2 8" id="KW-0808">Transferase</keyword>
<dbReference type="EMBL" id="LGRX02032705">
    <property type="protein sequence ID" value="KAK3243693.1"/>
    <property type="molecule type" value="Genomic_DNA"/>
</dbReference>
<comment type="similarity">
    <text evidence="8">Belongs to the CDP-alcohol phosphatidyltransferase class-I family.</text>
</comment>
<dbReference type="AlphaFoldDB" id="A0AAE0BWY0"/>
<protein>
    <recommendedName>
        <fullName evidence="12">CDP-diacylglycerol--inositol 3-phosphatidyltransferase</fullName>
    </recommendedName>
</protein>
<keyword evidence="5" id="KW-0443">Lipid metabolism</keyword>
<evidence type="ECO:0000256" key="8">
    <source>
        <dbReference type="RuleBase" id="RU003750"/>
    </source>
</evidence>
<dbReference type="PANTHER" id="PTHR15362">
    <property type="entry name" value="PHOSPHATIDYLINOSITOL SYNTHASE"/>
    <property type="match status" value="1"/>
</dbReference>
<evidence type="ECO:0000256" key="7">
    <source>
        <dbReference type="ARBA" id="ARBA00023264"/>
    </source>
</evidence>
<evidence type="ECO:0000256" key="3">
    <source>
        <dbReference type="ARBA" id="ARBA00022692"/>
    </source>
</evidence>
<accession>A0AAE0BWY0</accession>